<comment type="caution">
    <text evidence="2">The sequence shown here is derived from an EMBL/GenBank/DDBJ whole genome shotgun (WGS) entry which is preliminary data.</text>
</comment>
<accession>A0A2W7HY77</accession>
<feature type="transmembrane region" description="Helical" evidence="1">
    <location>
        <begin position="12"/>
        <end position="35"/>
    </location>
</feature>
<keyword evidence="3" id="KW-1185">Reference proteome</keyword>
<keyword evidence="1" id="KW-1133">Transmembrane helix</keyword>
<gene>
    <name evidence="2" type="ORF">LX95_02916</name>
</gene>
<evidence type="ECO:0000313" key="3">
    <source>
        <dbReference type="Proteomes" id="UP000249542"/>
    </source>
</evidence>
<proteinExistence type="predicted"/>
<dbReference type="Proteomes" id="UP000249542">
    <property type="component" value="Unassembled WGS sequence"/>
</dbReference>
<keyword evidence="1" id="KW-0812">Transmembrane</keyword>
<name>A0A2W7HY77_9FLAO</name>
<evidence type="ECO:0000256" key="1">
    <source>
        <dbReference type="SAM" id="Phobius"/>
    </source>
</evidence>
<protein>
    <submittedName>
        <fullName evidence="2">Uncharacterized protein</fullName>
    </submittedName>
</protein>
<sequence length="273" mass="31837">MKIEKYNQRILAVLGTVGVIFLIVALIAFISITIMEHRRFNDYEDTETGVLSDEKIEELQKENKREQVISFRQPRLIDTLNSTYVIPVSHKTLDEKEDINGLLNAYSASSDYEPSDNRYSSGAYGNYNNVIVYKPKTENHKKLFNERINFNRIQSEYFDDDIYLLMNIAKNDTYKDGVINLKDFKSLYIYSLKSEKLKNVGIDGMDVYDYEFLNETKDLIIRFGIDKNDDGTYNEYNEPTIIKKYNLETGILTDIVDEKIRSELQKTLEGTKK</sequence>
<evidence type="ECO:0000313" key="2">
    <source>
        <dbReference type="EMBL" id="PZW36948.1"/>
    </source>
</evidence>
<reference evidence="2 3" key="1">
    <citation type="submission" date="2018-06" db="EMBL/GenBank/DDBJ databases">
        <title>Genomic Encyclopedia of Archaeal and Bacterial Type Strains, Phase II (KMG-II): from individual species to whole genera.</title>
        <authorList>
            <person name="Goeker M."/>
        </authorList>
    </citation>
    <scope>NUCLEOTIDE SEQUENCE [LARGE SCALE GENOMIC DNA]</scope>
    <source>
        <strain evidence="2 3">DSM 15361</strain>
    </source>
</reference>
<organism evidence="2 3">
    <name type="scientific">Mesonia algae</name>
    <dbReference type="NCBI Taxonomy" id="213248"/>
    <lineage>
        <taxon>Bacteria</taxon>
        <taxon>Pseudomonadati</taxon>
        <taxon>Bacteroidota</taxon>
        <taxon>Flavobacteriia</taxon>
        <taxon>Flavobacteriales</taxon>
        <taxon>Flavobacteriaceae</taxon>
        <taxon>Mesonia</taxon>
    </lineage>
</organism>
<dbReference type="AlphaFoldDB" id="A0A2W7HY77"/>
<dbReference type="RefSeq" id="WP_111542163.1">
    <property type="nucleotide sequence ID" value="NZ_QKYV01000026.1"/>
</dbReference>
<dbReference type="EMBL" id="QKYV01000026">
    <property type="protein sequence ID" value="PZW36948.1"/>
    <property type="molecule type" value="Genomic_DNA"/>
</dbReference>
<keyword evidence="1" id="KW-0472">Membrane</keyword>